<evidence type="ECO:0000259" key="12">
    <source>
        <dbReference type="Pfam" id="PF04101"/>
    </source>
</evidence>
<dbReference type="GO" id="GO:0005886">
    <property type="term" value="C:plasma membrane"/>
    <property type="evidence" value="ECO:0007669"/>
    <property type="project" value="UniProtKB-SubCell"/>
</dbReference>
<dbReference type="GO" id="GO:0005975">
    <property type="term" value="P:carbohydrate metabolic process"/>
    <property type="evidence" value="ECO:0007669"/>
    <property type="project" value="InterPro"/>
</dbReference>
<organism evidence="13 14">
    <name type="scientific">Candidatus Magasanikbacteria bacterium RIFOXYB1_FULL_40_15</name>
    <dbReference type="NCBI Taxonomy" id="1798697"/>
    <lineage>
        <taxon>Bacteria</taxon>
        <taxon>Candidatus Magasanikiibacteriota</taxon>
    </lineage>
</organism>
<evidence type="ECO:0000256" key="6">
    <source>
        <dbReference type="ARBA" id="ARBA00022984"/>
    </source>
</evidence>
<evidence type="ECO:0000256" key="2">
    <source>
        <dbReference type="ARBA" id="ARBA00022618"/>
    </source>
</evidence>
<feature type="domain" description="Glycosyltransferase family 28 N-terminal" evidence="11">
    <location>
        <begin position="3"/>
        <end position="140"/>
    </location>
</feature>
<dbReference type="GO" id="GO:0050511">
    <property type="term" value="F:undecaprenyldiphospho-muramoylpentapeptide beta-N-acetylglucosaminyltransferase activity"/>
    <property type="evidence" value="ECO:0007669"/>
    <property type="project" value="UniProtKB-UniRule"/>
</dbReference>
<evidence type="ECO:0000259" key="11">
    <source>
        <dbReference type="Pfam" id="PF03033"/>
    </source>
</evidence>
<dbReference type="GO" id="GO:0071555">
    <property type="term" value="P:cell wall organization"/>
    <property type="evidence" value="ECO:0007669"/>
    <property type="project" value="UniProtKB-KW"/>
</dbReference>
<evidence type="ECO:0000256" key="4">
    <source>
        <dbReference type="ARBA" id="ARBA00022679"/>
    </source>
</evidence>
<comment type="catalytic activity">
    <reaction evidence="10">
        <text>di-trans,octa-cis-undecaprenyl diphospho-N-acetyl-alpha-D-muramoyl-L-alanyl-D-glutamyl-meso-2,6-diaminopimeloyl-D-alanyl-D-alanine + UDP-N-acetyl-alpha-D-glucosamine = di-trans,octa-cis-undecaprenyl diphospho-[N-acetyl-alpha-D-glucosaminyl-(1-&gt;4)]-N-acetyl-alpha-D-muramoyl-L-alanyl-D-glutamyl-meso-2,6-diaminopimeloyl-D-alanyl-D-alanine + UDP + H(+)</text>
        <dbReference type="Rhea" id="RHEA:31227"/>
        <dbReference type="ChEBI" id="CHEBI:15378"/>
        <dbReference type="ChEBI" id="CHEBI:57705"/>
        <dbReference type="ChEBI" id="CHEBI:58223"/>
        <dbReference type="ChEBI" id="CHEBI:61387"/>
        <dbReference type="ChEBI" id="CHEBI:61388"/>
        <dbReference type="EC" id="2.4.1.227"/>
    </reaction>
</comment>
<dbReference type="HAMAP" id="MF_00033">
    <property type="entry name" value="MurG"/>
    <property type="match status" value="1"/>
</dbReference>
<comment type="function">
    <text evidence="10">Cell wall formation. Catalyzes the transfer of a GlcNAc subunit on undecaprenyl-pyrophosphoryl-MurNAc-pentapeptide (lipid intermediate I) to form undecaprenyl-pyrophosphoryl-MurNAc-(pentapeptide)GlcNAc (lipid intermediate II).</text>
</comment>
<reference evidence="13 14" key="1">
    <citation type="journal article" date="2016" name="Nat. Commun.">
        <title>Thousands of microbial genomes shed light on interconnected biogeochemical processes in an aquifer system.</title>
        <authorList>
            <person name="Anantharaman K."/>
            <person name="Brown C.T."/>
            <person name="Hug L.A."/>
            <person name="Sharon I."/>
            <person name="Castelle C.J."/>
            <person name="Probst A.J."/>
            <person name="Thomas B.C."/>
            <person name="Singh A."/>
            <person name="Wilkins M.J."/>
            <person name="Karaoz U."/>
            <person name="Brodie E.L."/>
            <person name="Williams K.H."/>
            <person name="Hubbard S.S."/>
            <person name="Banfield J.F."/>
        </authorList>
    </citation>
    <scope>NUCLEOTIDE SEQUENCE [LARGE SCALE GENOMIC DNA]</scope>
</reference>
<feature type="binding site" evidence="10">
    <location>
        <position position="165"/>
    </location>
    <ligand>
        <name>UDP-N-acetyl-alpha-D-glucosamine</name>
        <dbReference type="ChEBI" id="CHEBI:57705"/>
    </ligand>
</feature>
<dbReference type="SUPFAM" id="SSF53756">
    <property type="entry name" value="UDP-Glycosyltransferase/glycogen phosphorylase"/>
    <property type="match status" value="1"/>
</dbReference>
<keyword evidence="1 10" id="KW-1003">Cell membrane</keyword>
<evidence type="ECO:0000256" key="7">
    <source>
        <dbReference type="ARBA" id="ARBA00023136"/>
    </source>
</evidence>
<keyword evidence="2 10" id="KW-0132">Cell division</keyword>
<comment type="caution">
    <text evidence="13">The sequence shown here is derived from an EMBL/GenBank/DDBJ whole genome shotgun (WGS) entry which is preliminary data.</text>
</comment>
<evidence type="ECO:0000256" key="3">
    <source>
        <dbReference type="ARBA" id="ARBA00022676"/>
    </source>
</evidence>
<evidence type="ECO:0000313" key="14">
    <source>
        <dbReference type="Proteomes" id="UP000176300"/>
    </source>
</evidence>
<proteinExistence type="inferred from homology"/>
<keyword evidence="8 10" id="KW-0131">Cell cycle</keyword>
<dbReference type="STRING" id="1798697.A2373_02570"/>
<evidence type="ECO:0000256" key="1">
    <source>
        <dbReference type="ARBA" id="ARBA00022475"/>
    </source>
</evidence>
<comment type="similarity">
    <text evidence="10">Belongs to the glycosyltransferase 28 family. MurG subfamily.</text>
</comment>
<dbReference type="CDD" id="cd03785">
    <property type="entry name" value="GT28_MurG"/>
    <property type="match status" value="1"/>
</dbReference>
<evidence type="ECO:0000256" key="10">
    <source>
        <dbReference type="HAMAP-Rule" id="MF_00033"/>
    </source>
</evidence>
<evidence type="ECO:0000256" key="5">
    <source>
        <dbReference type="ARBA" id="ARBA00022960"/>
    </source>
</evidence>
<dbReference type="GO" id="GO:0008360">
    <property type="term" value="P:regulation of cell shape"/>
    <property type="evidence" value="ECO:0007669"/>
    <property type="project" value="UniProtKB-KW"/>
</dbReference>
<dbReference type="AlphaFoldDB" id="A0A1F6NG94"/>
<keyword evidence="6 10" id="KW-0573">Peptidoglycan synthesis</keyword>
<keyword evidence="3 10" id="KW-0328">Glycosyltransferase</keyword>
<dbReference type="UniPathway" id="UPA00219"/>
<dbReference type="PANTHER" id="PTHR21015:SF22">
    <property type="entry name" value="GLYCOSYLTRANSFERASE"/>
    <property type="match status" value="1"/>
</dbReference>
<dbReference type="Gene3D" id="3.40.50.2000">
    <property type="entry name" value="Glycogen Phosphorylase B"/>
    <property type="match status" value="2"/>
</dbReference>
<keyword evidence="5 10" id="KW-0133">Cell shape</keyword>
<dbReference type="InterPro" id="IPR006009">
    <property type="entry name" value="GlcNAc_MurG"/>
</dbReference>
<comment type="subcellular location">
    <subcellularLocation>
        <location evidence="10">Cell membrane</location>
        <topology evidence="10">Peripheral membrane protein</topology>
        <orientation evidence="10">Cytoplasmic side</orientation>
    </subcellularLocation>
</comment>
<dbReference type="GO" id="GO:0009252">
    <property type="term" value="P:peptidoglycan biosynthetic process"/>
    <property type="evidence" value="ECO:0007669"/>
    <property type="project" value="UniProtKB-UniRule"/>
</dbReference>
<dbReference type="EMBL" id="MFQS01000027">
    <property type="protein sequence ID" value="OGH82871.1"/>
    <property type="molecule type" value="Genomic_DNA"/>
</dbReference>
<dbReference type="Pfam" id="PF04101">
    <property type="entry name" value="Glyco_tran_28_C"/>
    <property type="match status" value="1"/>
</dbReference>
<name>A0A1F6NG94_9BACT</name>
<feature type="binding site" evidence="10">
    <location>
        <position position="289"/>
    </location>
    <ligand>
        <name>UDP-N-acetyl-alpha-D-glucosamine</name>
        <dbReference type="ChEBI" id="CHEBI:57705"/>
    </ligand>
</feature>
<keyword evidence="7 10" id="KW-0472">Membrane</keyword>
<keyword evidence="4 10" id="KW-0808">Transferase</keyword>
<sequence>MKVILSGGWTLGPVTPLLAIYEVVKEKYPTAEFVWVGTKNGPEKTLIERQGIKFVSFSAGKWRRYFSFVNIFDLFKILLGFFESLLFLRREKPNLCVSAGGFVSVPLHWAAKFKKIPTWIHQQDVRIGLANKLMAKSAKIITVALEENVKKFPVGKTFFLGNPVRQEILKGDKETARKMFGLSGAKPVLFATGGGTGSENVNMLVADAAEELKYVCEIIHLSGRERDHEKLEEIASKNSHYKTYNFFTEEMKHAYIIADLVISRGGFGTLTELSVLKKPAIIIPIPGHQEENVALLAKSGAVVLVDERVETGAGLAKLVKDILEDKEKMESMKNKLAGLIIIAKKENILDIFEKARA</sequence>
<dbReference type="Pfam" id="PF03033">
    <property type="entry name" value="Glyco_transf_28"/>
    <property type="match status" value="1"/>
</dbReference>
<accession>A0A1F6NG94</accession>
<comment type="pathway">
    <text evidence="10">Cell wall biogenesis; peptidoglycan biosynthesis.</text>
</comment>
<gene>
    <name evidence="10" type="primary">murG</name>
    <name evidence="13" type="ORF">A2373_02570</name>
</gene>
<dbReference type="InterPro" id="IPR007235">
    <property type="entry name" value="Glyco_trans_28_C"/>
</dbReference>
<dbReference type="EC" id="2.4.1.227" evidence="10"/>
<protein>
    <recommendedName>
        <fullName evidence="10">UDP-N-acetylglucosamine--N-acetylmuramyl-(pentapeptide) pyrophosphoryl-undecaprenol N-acetylglucosamine transferase</fullName>
        <ecNumber evidence="10">2.4.1.227</ecNumber>
    </recommendedName>
    <alternativeName>
        <fullName evidence="10">Undecaprenyl-PP-MurNAc-pentapeptide-UDPGlcNAc GlcNAc transferase</fullName>
    </alternativeName>
</protein>
<feature type="domain" description="Glycosyl transferase family 28 C-terminal" evidence="12">
    <location>
        <begin position="189"/>
        <end position="336"/>
    </location>
</feature>
<dbReference type="GO" id="GO:0051301">
    <property type="term" value="P:cell division"/>
    <property type="evidence" value="ECO:0007669"/>
    <property type="project" value="UniProtKB-KW"/>
</dbReference>
<evidence type="ECO:0000313" key="13">
    <source>
        <dbReference type="EMBL" id="OGH82871.1"/>
    </source>
</evidence>
<evidence type="ECO:0000256" key="8">
    <source>
        <dbReference type="ARBA" id="ARBA00023306"/>
    </source>
</evidence>
<dbReference type="Proteomes" id="UP000176300">
    <property type="component" value="Unassembled WGS sequence"/>
</dbReference>
<dbReference type="PANTHER" id="PTHR21015">
    <property type="entry name" value="UDP-N-ACETYLGLUCOSAMINE--N-ACETYLMURAMYL-(PENTAPEPTIDE) PYROPHOSPHORYL-UNDECAPRENOL N-ACETYLGLUCOSAMINE TRANSFERASE 1"/>
    <property type="match status" value="1"/>
</dbReference>
<evidence type="ECO:0000256" key="9">
    <source>
        <dbReference type="ARBA" id="ARBA00023316"/>
    </source>
</evidence>
<dbReference type="InterPro" id="IPR004276">
    <property type="entry name" value="GlycoTrans_28_N"/>
</dbReference>
<keyword evidence="9 10" id="KW-0961">Cell wall biogenesis/degradation</keyword>
<dbReference type="GO" id="GO:0051991">
    <property type="term" value="F:UDP-N-acetyl-D-glucosamine:N-acetylmuramoyl-L-alanyl-D-glutamyl-meso-2,6-diaminopimelyl-D-alanyl-D-alanine-diphosphoundecaprenol 4-beta-N-acetylglucosaminlytransferase activity"/>
    <property type="evidence" value="ECO:0007669"/>
    <property type="project" value="RHEA"/>
</dbReference>
<comment type="caution">
    <text evidence="10">Lacks conserved residue(s) required for the propagation of feature annotation.</text>
</comment>